<sequence>MQIIKDDNSVPGIGEGAAFYYMDLNMNLFEQSKNDFIGNKQAIAYTLQQYYDNKDIKSNFSYVLYNDEIANKDEGDYDG</sequence>
<proteinExistence type="predicted"/>
<accession>A0AC34G8Z0</accession>
<evidence type="ECO:0000313" key="1">
    <source>
        <dbReference type="Proteomes" id="UP000887579"/>
    </source>
</evidence>
<protein>
    <submittedName>
        <fullName evidence="2">Uncharacterized protein</fullName>
    </submittedName>
</protein>
<evidence type="ECO:0000313" key="2">
    <source>
        <dbReference type="WBParaSite" id="ES5_v2.g25820.t1"/>
    </source>
</evidence>
<dbReference type="Proteomes" id="UP000887579">
    <property type="component" value="Unplaced"/>
</dbReference>
<dbReference type="WBParaSite" id="ES5_v2.g25820.t1">
    <property type="protein sequence ID" value="ES5_v2.g25820.t1"/>
    <property type="gene ID" value="ES5_v2.g25820"/>
</dbReference>
<reference evidence="2" key="1">
    <citation type="submission" date="2022-11" db="UniProtKB">
        <authorList>
            <consortium name="WormBaseParasite"/>
        </authorList>
    </citation>
    <scope>IDENTIFICATION</scope>
</reference>
<name>A0AC34G8Z0_9BILA</name>
<organism evidence="1 2">
    <name type="scientific">Panagrolaimus sp. ES5</name>
    <dbReference type="NCBI Taxonomy" id="591445"/>
    <lineage>
        <taxon>Eukaryota</taxon>
        <taxon>Metazoa</taxon>
        <taxon>Ecdysozoa</taxon>
        <taxon>Nematoda</taxon>
        <taxon>Chromadorea</taxon>
        <taxon>Rhabditida</taxon>
        <taxon>Tylenchina</taxon>
        <taxon>Panagrolaimomorpha</taxon>
        <taxon>Panagrolaimoidea</taxon>
        <taxon>Panagrolaimidae</taxon>
        <taxon>Panagrolaimus</taxon>
    </lineage>
</organism>